<dbReference type="GeneTree" id="ENSGT00940000154786"/>
<reference evidence="3" key="3">
    <citation type="submission" date="2025-09" db="UniProtKB">
        <authorList>
            <consortium name="Ensembl"/>
        </authorList>
    </citation>
    <scope>IDENTIFICATION</scope>
    <source>
        <strain evidence="3">Glennie</strain>
    </source>
</reference>
<feature type="chain" id="PRO_5026295818" evidence="1">
    <location>
        <begin position="17"/>
        <end position="254"/>
    </location>
</feature>
<dbReference type="PANTHER" id="PTHR45036">
    <property type="entry name" value="METHYLTRANSFERASE LIKE 7B"/>
    <property type="match status" value="1"/>
</dbReference>
<dbReference type="Bgee" id="ENSOANG00000047572">
    <property type="expression patterns" value="Expressed in liver and 7 other cell types or tissues"/>
</dbReference>
<dbReference type="InterPro" id="IPR013216">
    <property type="entry name" value="Methyltransf_11"/>
</dbReference>
<dbReference type="Ensembl" id="ENSOANT00000070860.1">
    <property type="protein sequence ID" value="ENSOANP00000036307.1"/>
    <property type="gene ID" value="ENSOANG00000047572.1"/>
</dbReference>
<protein>
    <submittedName>
        <fullName evidence="3">Thiol methyltransferase 1A</fullName>
    </submittedName>
</protein>
<evidence type="ECO:0000313" key="3">
    <source>
        <dbReference type="Ensembl" id="ENSOANP00000036307.1"/>
    </source>
</evidence>
<dbReference type="GO" id="GO:0042476">
    <property type="term" value="P:odontogenesis"/>
    <property type="evidence" value="ECO:0007669"/>
    <property type="project" value="Ensembl"/>
</dbReference>
<dbReference type="InterPro" id="IPR029063">
    <property type="entry name" value="SAM-dependent_MTases_sf"/>
</dbReference>
<dbReference type="GO" id="GO:0001734">
    <property type="term" value="F:mRNA m(6)A methyltransferase activity"/>
    <property type="evidence" value="ECO:0007669"/>
    <property type="project" value="Ensembl"/>
</dbReference>
<organism evidence="3 4">
    <name type="scientific">Ornithorhynchus anatinus</name>
    <name type="common">Duckbill platypus</name>
    <dbReference type="NCBI Taxonomy" id="9258"/>
    <lineage>
        <taxon>Eukaryota</taxon>
        <taxon>Metazoa</taxon>
        <taxon>Chordata</taxon>
        <taxon>Craniata</taxon>
        <taxon>Vertebrata</taxon>
        <taxon>Euteleostomi</taxon>
        <taxon>Mammalia</taxon>
        <taxon>Monotremata</taxon>
        <taxon>Ornithorhynchidae</taxon>
        <taxon>Ornithorhynchus</taxon>
    </lineage>
</organism>
<dbReference type="GO" id="GO:0008168">
    <property type="term" value="F:methyltransferase activity"/>
    <property type="evidence" value="ECO:0000318"/>
    <property type="project" value="GO_Central"/>
</dbReference>
<dbReference type="GO" id="GO:0005783">
    <property type="term" value="C:endoplasmic reticulum"/>
    <property type="evidence" value="ECO:0007669"/>
    <property type="project" value="Ensembl"/>
</dbReference>
<evidence type="ECO:0000313" key="4">
    <source>
        <dbReference type="Proteomes" id="UP000002279"/>
    </source>
</evidence>
<dbReference type="FunCoup" id="A0A6I8N5X3">
    <property type="interactions" value="34"/>
</dbReference>
<dbReference type="Proteomes" id="UP000002279">
    <property type="component" value="Chromosome 10"/>
</dbReference>
<dbReference type="PANTHER" id="PTHR45036:SF1">
    <property type="entry name" value="METHYLTRANSFERASE LIKE 7A"/>
    <property type="match status" value="1"/>
</dbReference>
<reference evidence="3 4" key="1">
    <citation type="journal article" date="2008" name="Nature">
        <title>Genome analysis of the platypus reveals unique signatures of evolution.</title>
        <authorList>
            <person name="Warren W.C."/>
            <person name="Hillier L.W."/>
            <person name="Marshall Graves J.A."/>
            <person name="Birney E."/>
            <person name="Ponting C.P."/>
            <person name="Grutzner F."/>
            <person name="Belov K."/>
            <person name="Miller W."/>
            <person name="Clarke L."/>
            <person name="Chinwalla A.T."/>
            <person name="Yang S.P."/>
            <person name="Heger A."/>
            <person name="Locke D.P."/>
            <person name="Miethke P."/>
            <person name="Waters P.D."/>
            <person name="Veyrunes F."/>
            <person name="Fulton L."/>
            <person name="Fulton B."/>
            <person name="Graves T."/>
            <person name="Wallis J."/>
            <person name="Puente X.S."/>
            <person name="Lopez-Otin C."/>
            <person name="Ordonez G.R."/>
            <person name="Eichler E.E."/>
            <person name="Chen L."/>
            <person name="Cheng Z."/>
            <person name="Deakin J.E."/>
            <person name="Alsop A."/>
            <person name="Thompson K."/>
            <person name="Kirby P."/>
            <person name="Papenfuss A.T."/>
            <person name="Wakefield M.J."/>
            <person name="Olender T."/>
            <person name="Lancet D."/>
            <person name="Huttley G.A."/>
            <person name="Smit A.F."/>
            <person name="Pask A."/>
            <person name="Temple-Smith P."/>
            <person name="Batzer M.A."/>
            <person name="Walker J.A."/>
            <person name="Konkel M.K."/>
            <person name="Harris R.S."/>
            <person name="Whittington C.M."/>
            <person name="Wong E.S."/>
            <person name="Gemmell N.J."/>
            <person name="Buschiazzo E."/>
            <person name="Vargas Jentzsch I.M."/>
            <person name="Merkel A."/>
            <person name="Schmitz J."/>
            <person name="Zemann A."/>
            <person name="Churakov G."/>
            <person name="Kriegs J.O."/>
            <person name="Brosius J."/>
            <person name="Murchison E.P."/>
            <person name="Sachidanandam R."/>
            <person name="Smith C."/>
            <person name="Hannon G.J."/>
            <person name="Tsend-Ayush E."/>
            <person name="McMillan D."/>
            <person name="Attenborough R."/>
            <person name="Rens W."/>
            <person name="Ferguson-Smith M."/>
            <person name="Lefevre C.M."/>
            <person name="Sharp J.A."/>
            <person name="Nicholas K.R."/>
            <person name="Ray D.A."/>
            <person name="Kube M."/>
            <person name="Reinhardt R."/>
            <person name="Pringle T.H."/>
            <person name="Taylor J."/>
            <person name="Jones R.C."/>
            <person name="Nixon B."/>
            <person name="Dacheux J.L."/>
            <person name="Niwa H."/>
            <person name="Sekita Y."/>
            <person name="Huang X."/>
            <person name="Stark A."/>
            <person name="Kheradpour P."/>
            <person name="Kellis M."/>
            <person name="Flicek P."/>
            <person name="Chen Y."/>
            <person name="Webber C."/>
            <person name="Hardison R."/>
            <person name="Nelson J."/>
            <person name="Hallsworth-Pepin K."/>
            <person name="Delehaunty K."/>
            <person name="Markovic C."/>
            <person name="Minx P."/>
            <person name="Feng Y."/>
            <person name="Kremitzki C."/>
            <person name="Mitreva M."/>
            <person name="Glasscock J."/>
            <person name="Wylie T."/>
            <person name="Wohldmann P."/>
            <person name="Thiru P."/>
            <person name="Nhan M.N."/>
            <person name="Pohl C.S."/>
            <person name="Smith S.M."/>
            <person name="Hou S."/>
            <person name="Nefedov M."/>
            <person name="de Jong P.J."/>
            <person name="Renfree M.B."/>
            <person name="Mardis E.R."/>
            <person name="Wilson R.K."/>
        </authorList>
    </citation>
    <scope>NUCLEOTIDE SEQUENCE [LARGE SCALE GENOMIC DNA]</scope>
    <source>
        <strain evidence="3 4">Glennie</strain>
    </source>
</reference>
<evidence type="ECO:0000259" key="2">
    <source>
        <dbReference type="Pfam" id="PF08241"/>
    </source>
</evidence>
<keyword evidence="4" id="KW-1185">Reference proteome</keyword>
<dbReference type="FunFam" id="3.40.50.150:FF:000269">
    <property type="entry name" value="Methyltransferase-like protein 7A"/>
    <property type="match status" value="1"/>
</dbReference>
<dbReference type="SUPFAM" id="SSF53335">
    <property type="entry name" value="S-adenosyl-L-methionine-dependent methyltransferases"/>
    <property type="match status" value="1"/>
</dbReference>
<name>A0A6I8N5X3_ORNAN</name>
<dbReference type="GO" id="GO:0001649">
    <property type="term" value="P:osteoblast differentiation"/>
    <property type="evidence" value="ECO:0007669"/>
    <property type="project" value="Ensembl"/>
</dbReference>
<dbReference type="CDD" id="cd02440">
    <property type="entry name" value="AdoMet_MTases"/>
    <property type="match status" value="1"/>
</dbReference>
<dbReference type="GO" id="GO:0005811">
    <property type="term" value="C:lipid droplet"/>
    <property type="evidence" value="ECO:0007669"/>
    <property type="project" value="Ensembl"/>
</dbReference>
<dbReference type="OMA" id="SAYCFLY"/>
<dbReference type="GO" id="GO:0018708">
    <property type="term" value="F:thiol S-methyltransferase activity"/>
    <property type="evidence" value="ECO:0007669"/>
    <property type="project" value="Ensembl"/>
</dbReference>
<dbReference type="Gene3D" id="3.40.50.150">
    <property type="entry name" value="Vaccinia Virus protein VP39"/>
    <property type="match status" value="1"/>
</dbReference>
<sequence length="254" mass="28607">MAWLVALLRLVLGVLATPLHLLQLLGLWAPLCKRYFPHFLRRFTALYNEQMAGPKRELFGGLEARARTPGRLALLELGCGTGANFAFYPAGCGVTCVDPNPHFERFVARSLAEHRQVRVERFVVSAGERMAQVDDASMDVVVCTLVLCSVRSQEDILREVFRVLRPGGAFYFLEHVAAEPNTWTAFWQQVLAPTWQLIFDGCDLTRETWKPLERAGFSRLQLQRMQAPLSWKIVRPHIMGFATLLSQAPGVGEV</sequence>
<evidence type="ECO:0000256" key="1">
    <source>
        <dbReference type="SAM" id="SignalP"/>
    </source>
</evidence>
<dbReference type="InParanoid" id="A0A6I8N5X3"/>
<feature type="signal peptide" evidence="1">
    <location>
        <begin position="1"/>
        <end position="16"/>
    </location>
</feature>
<keyword evidence="1" id="KW-0732">Signal</keyword>
<feature type="domain" description="Methyltransferase type 11" evidence="2">
    <location>
        <begin position="75"/>
        <end position="172"/>
    </location>
</feature>
<accession>A0A6I8N5X3</accession>
<dbReference type="GO" id="GO:0180035">
    <property type="term" value="P:lncRNA processing"/>
    <property type="evidence" value="ECO:0007669"/>
    <property type="project" value="Ensembl"/>
</dbReference>
<dbReference type="AlphaFoldDB" id="A0A6I8N5X3"/>
<dbReference type="Pfam" id="PF08241">
    <property type="entry name" value="Methyltransf_11"/>
    <property type="match status" value="1"/>
</dbReference>
<reference evidence="3" key="2">
    <citation type="submission" date="2025-08" db="UniProtKB">
        <authorList>
            <consortium name="Ensembl"/>
        </authorList>
    </citation>
    <scope>IDENTIFICATION</scope>
    <source>
        <strain evidence="3">Glennie</strain>
    </source>
</reference>
<proteinExistence type="predicted"/>
<dbReference type="InterPro" id="IPR052356">
    <property type="entry name" value="Thiol_S-MT"/>
</dbReference>
<gene>
    <name evidence="3" type="primary">TMT1A</name>
</gene>